<proteinExistence type="predicted"/>
<name>A0A3B0YVS4_9ZZZZ</name>
<dbReference type="AlphaFoldDB" id="A0A3B0YVS4"/>
<feature type="transmembrane region" description="Helical" evidence="1">
    <location>
        <begin position="77"/>
        <end position="106"/>
    </location>
</feature>
<reference evidence="2" key="1">
    <citation type="submission" date="2018-06" db="EMBL/GenBank/DDBJ databases">
        <authorList>
            <person name="Zhirakovskaya E."/>
        </authorList>
    </citation>
    <scope>NUCLEOTIDE SEQUENCE</scope>
</reference>
<accession>A0A3B0YVS4</accession>
<protein>
    <submittedName>
        <fullName evidence="2">Uncharacterized protein</fullName>
    </submittedName>
</protein>
<keyword evidence="1" id="KW-1133">Transmembrane helix</keyword>
<gene>
    <name evidence="2" type="ORF">MNBD_GAMMA12-3786</name>
</gene>
<keyword evidence="1" id="KW-0472">Membrane</keyword>
<dbReference type="InterPro" id="IPR036259">
    <property type="entry name" value="MFS_trans_sf"/>
</dbReference>
<sequence length="113" mass="12537">MSEMKEKEKRPTSITVICVIGFVGALITVPLIFSQIAQQIGAWYPPYLGFSAVIGLVCMIGLWMMKKWAAYTYTGFVALNQVILLAMGVWNIMALLIPTVVIFFALKNVSKMS</sequence>
<dbReference type="SUPFAM" id="SSF103473">
    <property type="entry name" value="MFS general substrate transporter"/>
    <property type="match status" value="1"/>
</dbReference>
<feature type="transmembrane region" description="Helical" evidence="1">
    <location>
        <begin position="12"/>
        <end position="33"/>
    </location>
</feature>
<keyword evidence="1" id="KW-0812">Transmembrane</keyword>
<feature type="transmembrane region" description="Helical" evidence="1">
    <location>
        <begin position="45"/>
        <end position="65"/>
    </location>
</feature>
<evidence type="ECO:0000313" key="2">
    <source>
        <dbReference type="EMBL" id="VAW78349.1"/>
    </source>
</evidence>
<evidence type="ECO:0000256" key="1">
    <source>
        <dbReference type="SAM" id="Phobius"/>
    </source>
</evidence>
<organism evidence="2">
    <name type="scientific">hydrothermal vent metagenome</name>
    <dbReference type="NCBI Taxonomy" id="652676"/>
    <lineage>
        <taxon>unclassified sequences</taxon>
        <taxon>metagenomes</taxon>
        <taxon>ecological metagenomes</taxon>
    </lineage>
</organism>
<dbReference type="EMBL" id="UOFL01000148">
    <property type="protein sequence ID" value="VAW78349.1"/>
    <property type="molecule type" value="Genomic_DNA"/>
</dbReference>